<dbReference type="EMBL" id="NQWI01000040">
    <property type="protein sequence ID" value="PDW03114.1"/>
    <property type="molecule type" value="Genomic_DNA"/>
</dbReference>
<reference evidence="2" key="1">
    <citation type="submission" date="2017-08" db="EMBL/GenBank/DDBJ databases">
        <authorList>
            <person name="Grouzdev D.S."/>
            <person name="Gaisin V.A."/>
            <person name="Rysina M.S."/>
            <person name="Gorlenko V.M."/>
        </authorList>
    </citation>
    <scope>NUCLEOTIDE SEQUENCE [LARGE SCALE GENOMIC DNA]</scope>
    <source>
        <strain evidence="2">Kir15-3F</strain>
    </source>
</reference>
<evidence type="ECO:0000313" key="1">
    <source>
        <dbReference type="EMBL" id="PDW03114.1"/>
    </source>
</evidence>
<dbReference type="Proteomes" id="UP000220527">
    <property type="component" value="Unassembled WGS sequence"/>
</dbReference>
<organism evidence="1 2">
    <name type="scientific">Candidatus Viridilinea mediisalina</name>
    <dbReference type="NCBI Taxonomy" id="2024553"/>
    <lineage>
        <taxon>Bacteria</taxon>
        <taxon>Bacillati</taxon>
        <taxon>Chloroflexota</taxon>
        <taxon>Chloroflexia</taxon>
        <taxon>Chloroflexales</taxon>
        <taxon>Chloroflexineae</taxon>
        <taxon>Oscillochloridaceae</taxon>
        <taxon>Candidatus Viridilinea</taxon>
    </lineage>
</organism>
<dbReference type="RefSeq" id="WP_097644033.1">
    <property type="nucleotide sequence ID" value="NZ_NQWI01000040.1"/>
</dbReference>
<dbReference type="SUPFAM" id="SSF56112">
    <property type="entry name" value="Protein kinase-like (PK-like)"/>
    <property type="match status" value="1"/>
</dbReference>
<dbReference type="InterPro" id="IPR011009">
    <property type="entry name" value="Kinase-like_dom_sf"/>
</dbReference>
<evidence type="ECO:0008006" key="3">
    <source>
        <dbReference type="Google" id="ProtNLM"/>
    </source>
</evidence>
<keyword evidence="2" id="KW-1185">Reference proteome</keyword>
<evidence type="ECO:0000313" key="2">
    <source>
        <dbReference type="Proteomes" id="UP000220527"/>
    </source>
</evidence>
<comment type="caution">
    <text evidence="1">The sequence shown here is derived from an EMBL/GenBank/DDBJ whole genome shotgun (WGS) entry which is preliminary data.</text>
</comment>
<gene>
    <name evidence="1" type="ORF">CJ255_10380</name>
</gene>
<protein>
    <recommendedName>
        <fullName evidence="3">Aminoglycoside phosphotransferase domain-containing protein</fullName>
    </recommendedName>
</protein>
<sequence>MSAIAPIDCENHLIFMHPDYAGCLLLQSSQGWHLPVMHEGQRRLWQELGHLHAWLERQKIPATILRCVDLAYQPDRELVSKVYGVLLRDVAWVPPAGARWVTQAELDDLAFLHESHRALLHAWFRWYTGDPSALRPPWYQPDWYGQALAWANTSLTRLGLTPTGAPTQVRSWQRSAMLRFPTAEGEIYMKAVLPIFRHEPGLTAALAQQHPGYVAQPLTLDPVRGWMLMAELPGPKLATLREEDDLPHWEAALARLAELQLASVPRYAELRALGLPEYPLERLAARLEPLLADPAAALPDRPAGLSPSEWTALQHLATRVATLSTQLAAYDLPTALEHGDLWAGQVIVGPQGSSFLDWSASSLTHPFFSLLLFLVEIEDFFPRERGIRERLRDAYLEPWGAYARGAKLTQAFELAQPLAALHHALIYHRIVLPNLEIKWELELLLPFYLKMALRLQPDYTNYP</sequence>
<accession>A0A2A6RJ09</accession>
<name>A0A2A6RJ09_9CHLR</name>
<dbReference type="OrthoDB" id="101887at2"/>
<proteinExistence type="predicted"/>
<dbReference type="AlphaFoldDB" id="A0A2A6RJ09"/>